<dbReference type="AlphaFoldDB" id="A0A8H5LS87"/>
<keyword evidence="9" id="KW-1185">Reference proteome</keyword>
<dbReference type="InterPro" id="IPR001547">
    <property type="entry name" value="Glyco_hydro_5"/>
</dbReference>
<keyword evidence="4 6" id="KW-0378">Hydrolase</keyword>
<dbReference type="InterPro" id="IPR017853">
    <property type="entry name" value="GH"/>
</dbReference>
<evidence type="ECO:0000256" key="2">
    <source>
        <dbReference type="ARBA" id="ARBA00005641"/>
    </source>
</evidence>
<dbReference type="InterPro" id="IPR018087">
    <property type="entry name" value="Glyco_hydro_5_CS"/>
</dbReference>
<dbReference type="Gene3D" id="3.20.20.80">
    <property type="entry name" value="Glycosidases"/>
    <property type="match status" value="1"/>
</dbReference>
<dbReference type="PROSITE" id="PS00659">
    <property type="entry name" value="GLYCOSYL_HYDROL_F5"/>
    <property type="match status" value="1"/>
</dbReference>
<dbReference type="OrthoDB" id="5823761at2759"/>
<dbReference type="EC" id="3.2.1.4" evidence="3"/>
<organism evidence="8 9">
    <name type="scientific">Tetrapyrgos nigripes</name>
    <dbReference type="NCBI Taxonomy" id="182062"/>
    <lineage>
        <taxon>Eukaryota</taxon>
        <taxon>Fungi</taxon>
        <taxon>Dikarya</taxon>
        <taxon>Basidiomycota</taxon>
        <taxon>Agaricomycotina</taxon>
        <taxon>Agaricomycetes</taxon>
        <taxon>Agaricomycetidae</taxon>
        <taxon>Agaricales</taxon>
        <taxon>Marasmiineae</taxon>
        <taxon>Marasmiaceae</taxon>
        <taxon>Tetrapyrgos</taxon>
    </lineage>
</organism>
<comment type="catalytic activity">
    <reaction evidence="1">
        <text>Endohydrolysis of (1-&gt;4)-beta-D-glucosidic linkages in cellulose, lichenin and cereal beta-D-glucans.</text>
        <dbReference type="EC" id="3.2.1.4"/>
    </reaction>
</comment>
<evidence type="ECO:0000256" key="6">
    <source>
        <dbReference type="RuleBase" id="RU361153"/>
    </source>
</evidence>
<evidence type="ECO:0000313" key="8">
    <source>
        <dbReference type="EMBL" id="KAF5367506.1"/>
    </source>
</evidence>
<evidence type="ECO:0000256" key="1">
    <source>
        <dbReference type="ARBA" id="ARBA00000966"/>
    </source>
</evidence>
<sequence>MPHNFMIYNGQTLSSTSDFQTSKMTRSPLVWKNLASQFVSNKNVIFDLMNEPHDIPATTVFQMMQAGVNGVRSSGATSQLILVEGTSWTGAWTWTSSGNAAAFAGLKDPNNNVAVQMHQYLDSDGSGTSPTCVSSTIGYERLADATNWLKSTGLKGFLGEMGAGSNPTCITAVSGAICAMQQAAGVFNSSSELFLILPNPPPSYNPERFSGNLNRAAGPWWADYFQSIEPPNGAAISQILPQALKPYL</sequence>
<name>A0A8H5LS87_9AGAR</name>
<dbReference type="PANTHER" id="PTHR34142:SF1">
    <property type="entry name" value="GLYCOSIDE HYDROLASE FAMILY 5 DOMAIN-CONTAINING PROTEIN"/>
    <property type="match status" value="1"/>
</dbReference>
<gene>
    <name evidence="8" type="ORF">D9758_003766</name>
</gene>
<evidence type="ECO:0000256" key="4">
    <source>
        <dbReference type="ARBA" id="ARBA00022801"/>
    </source>
</evidence>
<evidence type="ECO:0000313" key="9">
    <source>
        <dbReference type="Proteomes" id="UP000559256"/>
    </source>
</evidence>
<comment type="similarity">
    <text evidence="2 6">Belongs to the glycosyl hydrolase 5 (cellulase A) family.</text>
</comment>
<keyword evidence="5 6" id="KW-0326">Glycosidase</keyword>
<proteinExistence type="inferred from homology"/>
<evidence type="ECO:0000256" key="3">
    <source>
        <dbReference type="ARBA" id="ARBA00012601"/>
    </source>
</evidence>
<dbReference type="GO" id="GO:0008810">
    <property type="term" value="F:cellulase activity"/>
    <property type="evidence" value="ECO:0007669"/>
    <property type="project" value="UniProtKB-EC"/>
</dbReference>
<dbReference type="GO" id="GO:0009251">
    <property type="term" value="P:glucan catabolic process"/>
    <property type="evidence" value="ECO:0007669"/>
    <property type="project" value="TreeGrafter"/>
</dbReference>
<dbReference type="Pfam" id="PF00150">
    <property type="entry name" value="Cellulase"/>
    <property type="match status" value="1"/>
</dbReference>
<evidence type="ECO:0000259" key="7">
    <source>
        <dbReference type="Pfam" id="PF00150"/>
    </source>
</evidence>
<comment type="caution">
    <text evidence="8">The sequence shown here is derived from an EMBL/GenBank/DDBJ whole genome shotgun (WGS) entry which is preliminary data.</text>
</comment>
<evidence type="ECO:0000256" key="5">
    <source>
        <dbReference type="ARBA" id="ARBA00023295"/>
    </source>
</evidence>
<dbReference type="SUPFAM" id="SSF51445">
    <property type="entry name" value="(Trans)glycosidases"/>
    <property type="match status" value="1"/>
</dbReference>
<protein>
    <recommendedName>
        <fullName evidence="3">cellulase</fullName>
        <ecNumber evidence="3">3.2.1.4</ecNumber>
    </recommendedName>
</protein>
<dbReference type="Proteomes" id="UP000559256">
    <property type="component" value="Unassembled WGS sequence"/>
</dbReference>
<dbReference type="PANTHER" id="PTHR34142">
    <property type="entry name" value="ENDO-BETA-1,4-GLUCANASE A"/>
    <property type="match status" value="1"/>
</dbReference>
<dbReference type="EMBL" id="JAACJM010000019">
    <property type="protein sequence ID" value="KAF5367506.1"/>
    <property type="molecule type" value="Genomic_DNA"/>
</dbReference>
<reference evidence="8 9" key="1">
    <citation type="journal article" date="2020" name="ISME J.">
        <title>Uncovering the hidden diversity of litter-decomposition mechanisms in mushroom-forming fungi.</title>
        <authorList>
            <person name="Floudas D."/>
            <person name="Bentzer J."/>
            <person name="Ahren D."/>
            <person name="Johansson T."/>
            <person name="Persson P."/>
            <person name="Tunlid A."/>
        </authorList>
    </citation>
    <scope>NUCLEOTIDE SEQUENCE [LARGE SCALE GENOMIC DNA]</scope>
    <source>
        <strain evidence="8 9">CBS 291.85</strain>
    </source>
</reference>
<accession>A0A8H5LS87</accession>
<feature type="domain" description="Glycoside hydrolase family 5" evidence="7">
    <location>
        <begin position="8"/>
        <end position="182"/>
    </location>
</feature>